<dbReference type="Gene3D" id="3.20.20.80">
    <property type="entry name" value="Glycosidases"/>
    <property type="match status" value="1"/>
</dbReference>
<dbReference type="EMBL" id="ANIY01001603">
    <property type="protein sequence ID" value="ETP46097.1"/>
    <property type="molecule type" value="Genomic_DNA"/>
</dbReference>
<feature type="domain" description="Putative collagen-binding" evidence="1">
    <location>
        <begin position="330"/>
        <end position="408"/>
    </location>
</feature>
<comment type="caution">
    <text evidence="3">The sequence shown here is derived from an EMBL/GenBank/DDBJ whole genome shotgun (WGS) entry which is preliminary data.</text>
</comment>
<evidence type="ECO:0000259" key="2">
    <source>
        <dbReference type="Pfam" id="PF13204"/>
    </source>
</evidence>
<protein>
    <recommendedName>
        <fullName evidence="5">DUF4038 domain-containing protein</fullName>
    </recommendedName>
</protein>
<dbReference type="PANTHER" id="PTHR37836">
    <property type="entry name" value="LMO1036 PROTEIN"/>
    <property type="match status" value="1"/>
</dbReference>
<name>W2ZFG3_PHYNI</name>
<dbReference type="AlphaFoldDB" id="W2ZFG3"/>
<gene>
    <name evidence="3" type="ORF">F442_07615</name>
</gene>
<proteinExistence type="predicted"/>
<reference evidence="3 4" key="1">
    <citation type="submission" date="2013-11" db="EMBL/GenBank/DDBJ databases">
        <title>The Genome Sequence of Phytophthora parasitica P10297.</title>
        <authorList>
            <consortium name="The Broad Institute Genomics Platform"/>
            <person name="Russ C."/>
            <person name="Tyler B."/>
            <person name="Panabieres F."/>
            <person name="Shan W."/>
            <person name="Tripathy S."/>
            <person name="Grunwald N."/>
            <person name="Machado M."/>
            <person name="Johnson C.S."/>
            <person name="Walker B."/>
            <person name="Young S.K."/>
            <person name="Zeng Q."/>
            <person name="Gargeya S."/>
            <person name="Fitzgerald M."/>
            <person name="Haas B."/>
            <person name="Abouelleil A."/>
            <person name="Allen A.W."/>
            <person name="Alvarado L."/>
            <person name="Arachchi H.M."/>
            <person name="Berlin A.M."/>
            <person name="Chapman S.B."/>
            <person name="Gainer-Dewar J."/>
            <person name="Goldberg J."/>
            <person name="Griggs A."/>
            <person name="Gujja S."/>
            <person name="Hansen M."/>
            <person name="Howarth C."/>
            <person name="Imamovic A."/>
            <person name="Ireland A."/>
            <person name="Larimer J."/>
            <person name="McCowan C."/>
            <person name="Murphy C."/>
            <person name="Pearson M."/>
            <person name="Poon T.W."/>
            <person name="Priest M."/>
            <person name="Roberts A."/>
            <person name="Saif S."/>
            <person name="Shea T."/>
            <person name="Sisk P."/>
            <person name="Sykes S."/>
            <person name="Wortman J."/>
            <person name="Nusbaum C."/>
            <person name="Birren B."/>
        </authorList>
    </citation>
    <scope>NUCLEOTIDE SEQUENCE [LARGE SCALE GENOMIC DNA]</scope>
    <source>
        <strain evidence="3 4">P10297</strain>
    </source>
</reference>
<dbReference type="InterPro" id="IPR025277">
    <property type="entry name" value="Apiosidase-like_cat_dom"/>
</dbReference>
<dbReference type="Pfam" id="PF12904">
    <property type="entry name" value="Collagen_bind_2"/>
    <property type="match status" value="1"/>
</dbReference>
<accession>W2ZFG3</accession>
<dbReference type="PANTHER" id="PTHR37836:SF2">
    <property type="entry name" value="DUF4038 DOMAIN-CONTAINING PROTEIN"/>
    <property type="match status" value="1"/>
</dbReference>
<dbReference type="Proteomes" id="UP000018948">
    <property type="component" value="Unassembled WGS sequence"/>
</dbReference>
<organism evidence="3 4">
    <name type="scientific">Phytophthora nicotianae P10297</name>
    <dbReference type="NCBI Taxonomy" id="1317064"/>
    <lineage>
        <taxon>Eukaryota</taxon>
        <taxon>Sar</taxon>
        <taxon>Stramenopiles</taxon>
        <taxon>Oomycota</taxon>
        <taxon>Peronosporomycetes</taxon>
        <taxon>Peronosporales</taxon>
        <taxon>Peronosporaceae</taxon>
        <taxon>Phytophthora</taxon>
    </lineage>
</organism>
<evidence type="ECO:0000313" key="3">
    <source>
        <dbReference type="EMBL" id="ETP46097.1"/>
    </source>
</evidence>
<dbReference type="Pfam" id="PF13204">
    <property type="entry name" value="Apiosidase"/>
    <property type="match status" value="1"/>
</dbReference>
<evidence type="ECO:0000313" key="4">
    <source>
        <dbReference type="Proteomes" id="UP000018948"/>
    </source>
</evidence>
<dbReference type="InterPro" id="IPR024749">
    <property type="entry name" value="Collagen-bd_put"/>
</dbReference>
<sequence length="417" mass="45997">MQPNEAYFELIDWAVERAASYGILMWWMTWHEGAAFNDSTAYEWGKYIGGRYPGVPKILGGDTNCLWARNLMEASISYPANPVVDPTTLVGTIEDTTHLWVNMRSGVKDGEAVQGYEAVVLFHPTSGRIARPVSIPEAIGHLMLPKEEDRVSIDAVQSGHATPESLGSFTPYEAGDSTKNYKLIAKMLDGFTGPVLGLENHYEGGHYNFDPSFPVWNASEVRTGLYNGVYSGAAGFTYGANSVWQMYEPAADLLRASDYYEPSVNQNVSGSWRRDIFFEGATQIQHVTKPLQNLTIEQLELLEPGRQLLASPNGHTDVAVNAYDGTRFISVLASKTNDRYYVYTGHGGSFSLNLGNGLARSGTARWFSPRDGEYYADSVVDVNANNAFIDFIPPSGGGVDNAWLLVLEFSDLEARYM</sequence>
<evidence type="ECO:0000259" key="1">
    <source>
        <dbReference type="Pfam" id="PF12904"/>
    </source>
</evidence>
<feature type="domain" description="Apiosidase-like catalytic" evidence="2">
    <location>
        <begin position="2"/>
        <end position="296"/>
    </location>
</feature>
<evidence type="ECO:0008006" key="5">
    <source>
        <dbReference type="Google" id="ProtNLM"/>
    </source>
</evidence>